<protein>
    <submittedName>
        <fullName evidence="2">Uncharacterized protein</fullName>
    </submittedName>
</protein>
<dbReference type="EMBL" id="QUSW01000007">
    <property type="protein sequence ID" value="RQP22513.1"/>
    <property type="molecule type" value="Genomic_DNA"/>
</dbReference>
<gene>
    <name evidence="2" type="ORF">DZC73_23095</name>
</gene>
<evidence type="ECO:0000256" key="1">
    <source>
        <dbReference type="SAM" id="SignalP"/>
    </source>
</evidence>
<dbReference type="Proteomes" id="UP000267464">
    <property type="component" value="Unassembled WGS sequence"/>
</dbReference>
<evidence type="ECO:0000313" key="3">
    <source>
        <dbReference type="Proteomes" id="UP000267464"/>
    </source>
</evidence>
<reference evidence="2 3" key="2">
    <citation type="submission" date="2018-12" db="EMBL/GenBank/DDBJ databases">
        <title>Rhizobacter gummiphilus sp. nov., a rubber-degrading bacterium isolated from the soil of a botanical garden in Japan.</title>
        <authorList>
            <person name="Shunsuke S.S."/>
        </authorList>
    </citation>
    <scope>NUCLEOTIDE SEQUENCE [LARGE SCALE GENOMIC DNA]</scope>
    <source>
        <strain evidence="2 3">S-16</strain>
    </source>
</reference>
<feature type="chain" id="PRO_5018052152" evidence="1">
    <location>
        <begin position="21"/>
        <end position="138"/>
    </location>
</feature>
<reference evidence="2 3" key="1">
    <citation type="submission" date="2018-08" db="EMBL/GenBank/DDBJ databases">
        <authorList>
            <person name="Khan S.A."/>
            <person name="Jeon C.O."/>
            <person name="Chun B.H."/>
            <person name="Jeong S.E."/>
        </authorList>
    </citation>
    <scope>NUCLEOTIDE SEQUENCE [LARGE SCALE GENOMIC DNA]</scope>
    <source>
        <strain evidence="2 3">S-16</strain>
    </source>
</reference>
<dbReference type="AlphaFoldDB" id="A0A3N7HLQ8"/>
<organism evidence="2 3">
    <name type="scientific">Piscinibacter terrae</name>
    <dbReference type="NCBI Taxonomy" id="2496871"/>
    <lineage>
        <taxon>Bacteria</taxon>
        <taxon>Pseudomonadati</taxon>
        <taxon>Pseudomonadota</taxon>
        <taxon>Betaproteobacteria</taxon>
        <taxon>Burkholderiales</taxon>
        <taxon>Sphaerotilaceae</taxon>
        <taxon>Piscinibacter</taxon>
    </lineage>
</organism>
<keyword evidence="1" id="KW-0732">Signal</keyword>
<name>A0A3N7HLQ8_9BURK</name>
<evidence type="ECO:0000313" key="2">
    <source>
        <dbReference type="EMBL" id="RQP22513.1"/>
    </source>
</evidence>
<dbReference type="OrthoDB" id="9922576at2"/>
<proteinExistence type="predicted"/>
<sequence length="138" mass="14293">MKRVLAITLVSTLSATGTFAAELSDATVEKTLGIAGVSHTAKTNTRYGQTYADVAYKIGDKGIVTLRIGNPEQYAAWKQAMAQDASPVSGVGSDAFVVNSFRSVCASTASSAVCVTPSALHGKQITQEQIVALVKAAL</sequence>
<comment type="caution">
    <text evidence="2">The sequence shown here is derived from an EMBL/GenBank/DDBJ whole genome shotgun (WGS) entry which is preliminary data.</text>
</comment>
<feature type="signal peptide" evidence="1">
    <location>
        <begin position="1"/>
        <end position="20"/>
    </location>
</feature>
<accession>A0A3N7HLQ8</accession>
<dbReference type="RefSeq" id="WP_124542734.1">
    <property type="nucleotide sequence ID" value="NZ_QUSW01000007.1"/>
</dbReference>
<keyword evidence="3" id="KW-1185">Reference proteome</keyword>